<dbReference type="PANTHER" id="PTHR48200:SF1">
    <property type="entry name" value="AMINOTRANSFERASE-LIKE PLANT MOBILE DOMAIN-CONTAINING PROTEIN"/>
    <property type="match status" value="1"/>
</dbReference>
<proteinExistence type="predicted"/>
<dbReference type="Proteomes" id="UP000593576">
    <property type="component" value="Unassembled WGS sequence"/>
</dbReference>
<organism evidence="1 2">
    <name type="scientific">Gossypium schwendimanii</name>
    <name type="common">Cotton</name>
    <dbReference type="NCBI Taxonomy" id="34291"/>
    <lineage>
        <taxon>Eukaryota</taxon>
        <taxon>Viridiplantae</taxon>
        <taxon>Streptophyta</taxon>
        <taxon>Embryophyta</taxon>
        <taxon>Tracheophyta</taxon>
        <taxon>Spermatophyta</taxon>
        <taxon>Magnoliopsida</taxon>
        <taxon>eudicotyledons</taxon>
        <taxon>Gunneridae</taxon>
        <taxon>Pentapetalae</taxon>
        <taxon>rosids</taxon>
        <taxon>malvids</taxon>
        <taxon>Malvales</taxon>
        <taxon>Malvaceae</taxon>
        <taxon>Malvoideae</taxon>
        <taxon>Gossypium</taxon>
    </lineage>
</organism>
<evidence type="ECO:0000313" key="1">
    <source>
        <dbReference type="EMBL" id="MBA0879692.1"/>
    </source>
</evidence>
<dbReference type="EMBL" id="JABFAF010276104">
    <property type="protein sequence ID" value="MBA0879692.1"/>
    <property type="molecule type" value="Genomic_DNA"/>
</dbReference>
<dbReference type="OrthoDB" id="968951at2759"/>
<dbReference type="AlphaFoldDB" id="A0A7J9N8Q8"/>
<accession>A0A7J9N8Q8</accession>
<protein>
    <submittedName>
        <fullName evidence="1">Uncharacterized protein</fullName>
    </submittedName>
</protein>
<dbReference type="PANTHER" id="PTHR48200">
    <property type="entry name" value="PROTEIN, PUTATIVE-RELATED"/>
    <property type="match status" value="1"/>
</dbReference>
<gene>
    <name evidence="1" type="ORF">Goshw_000826</name>
</gene>
<reference evidence="1 2" key="1">
    <citation type="journal article" date="2019" name="Genome Biol. Evol.">
        <title>Insights into the evolution of the New World diploid cottons (Gossypium, subgenus Houzingenia) based on genome sequencing.</title>
        <authorList>
            <person name="Grover C.E."/>
            <person name="Arick M.A. 2nd"/>
            <person name="Thrash A."/>
            <person name="Conover J.L."/>
            <person name="Sanders W.S."/>
            <person name="Peterson D.G."/>
            <person name="Frelichowski J.E."/>
            <person name="Scheffler J.A."/>
            <person name="Scheffler B.E."/>
            <person name="Wendel J.F."/>
        </authorList>
    </citation>
    <scope>NUCLEOTIDE SEQUENCE [LARGE SCALE GENOMIC DNA]</scope>
    <source>
        <strain evidence="1">1</strain>
        <tissue evidence="1">Leaf</tissue>
    </source>
</reference>
<name>A0A7J9N8Q8_GOSSC</name>
<sequence length="96" mass="11247">MEKRFLYKVEDNAAVQAFVTQNSLQEMQKIWDQWNEENPTYSCFTFGKVELVLTVEEYMALLRCSKVQVDKVYSRAVNVPTFLKKKLKNITGTSEQ</sequence>
<keyword evidence="2" id="KW-1185">Reference proteome</keyword>
<comment type="caution">
    <text evidence="1">The sequence shown here is derived from an EMBL/GenBank/DDBJ whole genome shotgun (WGS) entry which is preliminary data.</text>
</comment>
<evidence type="ECO:0000313" key="2">
    <source>
        <dbReference type="Proteomes" id="UP000593576"/>
    </source>
</evidence>